<dbReference type="NCBIfam" id="TIGR02529">
    <property type="entry name" value="EutJ"/>
    <property type="match status" value="1"/>
</dbReference>
<keyword evidence="2" id="KW-1185">Reference proteome</keyword>
<dbReference type="STRING" id="756499.Desde_0361"/>
<name>I4A4E5_DESDJ</name>
<dbReference type="Pfam" id="PF14450">
    <property type="entry name" value="FtsA"/>
    <property type="match status" value="1"/>
</dbReference>
<dbReference type="InterPro" id="IPR013366">
    <property type="entry name" value="EutJ"/>
</dbReference>
<dbReference type="SUPFAM" id="SSF53067">
    <property type="entry name" value="Actin-like ATPase domain"/>
    <property type="match status" value="2"/>
</dbReference>
<dbReference type="OrthoDB" id="306538at2"/>
<gene>
    <name evidence="1" type="ordered locus">Desde_0361</name>
</gene>
<dbReference type="Proteomes" id="UP000006053">
    <property type="component" value="Chromosome"/>
</dbReference>
<dbReference type="RefSeq" id="WP_014792326.1">
    <property type="nucleotide sequence ID" value="NC_018017.1"/>
</dbReference>
<dbReference type="HOGENOM" id="CLU_088869_0_0_9"/>
<dbReference type="CDD" id="cd24047">
    <property type="entry name" value="ASKHA_NBD_EutJ"/>
    <property type="match status" value="1"/>
</dbReference>
<proteinExistence type="predicted"/>
<dbReference type="PANTHER" id="PTHR32432">
    <property type="entry name" value="CELL DIVISION PROTEIN FTSA-RELATED"/>
    <property type="match status" value="1"/>
</dbReference>
<dbReference type="NCBIfam" id="NF011660">
    <property type="entry name" value="PRK15080.1"/>
    <property type="match status" value="1"/>
</dbReference>
<dbReference type="EMBL" id="CP003348">
    <property type="protein sequence ID" value="AFL98829.1"/>
    <property type="molecule type" value="Genomic_DNA"/>
</dbReference>
<dbReference type="InterPro" id="IPR043129">
    <property type="entry name" value="ATPase_NBD"/>
</dbReference>
<dbReference type="eggNOG" id="COG4820">
    <property type="taxonomic scope" value="Bacteria"/>
</dbReference>
<dbReference type="KEGG" id="ddh:Desde_0361"/>
<dbReference type="InterPro" id="IPR050696">
    <property type="entry name" value="FtsA/MreB"/>
</dbReference>
<reference evidence="2" key="1">
    <citation type="submission" date="2012-06" db="EMBL/GenBank/DDBJ databases">
        <title>Complete sequence of Desulfitobacterium dehalogenans ATCC 51507.</title>
        <authorList>
            <person name="Lucas S."/>
            <person name="Han J."/>
            <person name="Lapidus A."/>
            <person name="Cheng J.-F."/>
            <person name="Goodwin L."/>
            <person name="Pitluck S."/>
            <person name="Peters L."/>
            <person name="Ovchinnikova G."/>
            <person name="Teshima H."/>
            <person name="Detter J.C."/>
            <person name="Han C."/>
            <person name="Tapia R."/>
            <person name="Land M."/>
            <person name="Hauser L."/>
            <person name="Kyrpides N."/>
            <person name="Ivanova N."/>
            <person name="Pagani I."/>
            <person name="Kruse T."/>
            <person name="de Vos W.M."/>
            <person name="Smidt H."/>
            <person name="Woyke T."/>
        </authorList>
    </citation>
    <scope>NUCLEOTIDE SEQUENCE [LARGE SCALE GENOMIC DNA]</scope>
    <source>
        <strain evidence="2">ATCC 51507 / DSM 9161 / JW/IU-DC1</strain>
    </source>
</reference>
<dbReference type="PANTHER" id="PTHR32432:SF3">
    <property type="entry name" value="ETHANOLAMINE UTILIZATION PROTEIN EUTJ"/>
    <property type="match status" value="1"/>
</dbReference>
<dbReference type="Gene3D" id="3.30.420.40">
    <property type="match status" value="2"/>
</dbReference>
<evidence type="ECO:0000313" key="1">
    <source>
        <dbReference type="EMBL" id="AFL98829.1"/>
    </source>
</evidence>
<reference evidence="1 2" key="2">
    <citation type="journal article" date="2015" name="J. Bacteriol.">
        <title>Genomic, proteomic, and biochemical analysis of the organohalide respiratory pathway in Desulfitobacterium dehalogenans.</title>
        <authorList>
            <person name="Kruse T."/>
            <person name="van de Pas B.A."/>
            <person name="Atteia A."/>
            <person name="Krab K."/>
            <person name="Hagen W.R."/>
            <person name="Goodwin L."/>
            <person name="Chain P."/>
            <person name="Boeren S."/>
            <person name="Maphosa F."/>
            <person name="Schraa G."/>
            <person name="de Vos W.M."/>
            <person name="van der Oost J."/>
            <person name="Smidt H."/>
            <person name="Stams A.J."/>
        </authorList>
    </citation>
    <scope>NUCLEOTIDE SEQUENCE [LARGE SCALE GENOMIC DNA]</scope>
    <source>
        <strain evidence="2">ATCC 51507 / DSM 9161 / JW/IU-DC1</strain>
    </source>
</reference>
<organism evidence="1 2">
    <name type="scientific">Desulfitobacterium dehalogenans (strain ATCC 51507 / DSM 9161 / JW/IU-DC1)</name>
    <dbReference type="NCBI Taxonomy" id="756499"/>
    <lineage>
        <taxon>Bacteria</taxon>
        <taxon>Bacillati</taxon>
        <taxon>Bacillota</taxon>
        <taxon>Clostridia</taxon>
        <taxon>Eubacteriales</taxon>
        <taxon>Desulfitobacteriaceae</taxon>
        <taxon>Desulfitobacterium</taxon>
    </lineage>
</organism>
<accession>I4A4E5</accession>
<sequence>MKTIGKANQLIEAFQEVIEHPKPYSGHKKLYSGVDLGTAYTVLAVVDEDGAPVAGAMRFAQVVRDGLVVDYHGAVEIVGELKAKIENSLDAELLQAGIAYPPGTSEGDQKAFRYIAEAVGFEVAVSIDEPSAANNVLNIENGAVVDIGGGTTGIAIIEDGRVAYLADEPTGGVHVSLVISGACKIPFEKAEKLKNDSNHHQMLLPTIKPVIEKFTTIIRQHIQNRNVDKVFLVGGTGCFTQFETIIEAELHLPVIKPANPFLVTPLGIALEVTKACS</sequence>
<protein>
    <submittedName>
        <fullName evidence="1">Ethanolamine utilization protein EutJ family protein</fullName>
    </submittedName>
</protein>
<evidence type="ECO:0000313" key="2">
    <source>
        <dbReference type="Proteomes" id="UP000006053"/>
    </source>
</evidence>
<dbReference type="AlphaFoldDB" id="I4A4E5"/>